<dbReference type="SUPFAM" id="SSF51283">
    <property type="entry name" value="dUTPase-like"/>
    <property type="match status" value="1"/>
</dbReference>
<dbReference type="Gene3D" id="2.70.40.10">
    <property type="match status" value="1"/>
</dbReference>
<dbReference type="AlphaFoldDB" id="A0A8J5LN33"/>
<gene>
    <name evidence="1" type="ORF">ZIOFF_022933</name>
</gene>
<organism evidence="1 2">
    <name type="scientific">Zingiber officinale</name>
    <name type="common">Ginger</name>
    <name type="synonym">Amomum zingiber</name>
    <dbReference type="NCBI Taxonomy" id="94328"/>
    <lineage>
        <taxon>Eukaryota</taxon>
        <taxon>Viridiplantae</taxon>
        <taxon>Streptophyta</taxon>
        <taxon>Embryophyta</taxon>
        <taxon>Tracheophyta</taxon>
        <taxon>Spermatophyta</taxon>
        <taxon>Magnoliopsida</taxon>
        <taxon>Liliopsida</taxon>
        <taxon>Zingiberales</taxon>
        <taxon>Zingiberaceae</taxon>
        <taxon>Zingiber</taxon>
    </lineage>
</organism>
<accession>A0A8J5LN33</accession>
<evidence type="ECO:0000313" key="2">
    <source>
        <dbReference type="Proteomes" id="UP000734854"/>
    </source>
</evidence>
<sequence length="309" mass="35416">MAARHSTSEPPVTTITRRTKATPLFEDQIRSYRQGQRRRYNAQRTLQRVARQITRKSPHNQTLEQQMDPQVQLRLSMQERASIVPAEVLYHSRNCLFLSWLAVMKIDSMVTRGLLGRLSNTPNVGFTYEVENVVDYLANHGVRALPGRRYSTRDVLGQNWIIRQSIINIPMQPTEVNTRNLLDGSVSLHFESYQAASASTPPRYNSRDKEVQSDEDELRTHVVAVLIKEAPLLVKKVYPDALLPERKTIGAAGYDLSVYKSQMIPAKGMTILHTGNHYWSPYYSLPFKPYGLAYFGYTFKKISVIEGWE</sequence>
<dbReference type="InterPro" id="IPR036157">
    <property type="entry name" value="dUTPase-like_sf"/>
</dbReference>
<comment type="caution">
    <text evidence="1">The sequence shown here is derived from an EMBL/GenBank/DDBJ whole genome shotgun (WGS) entry which is preliminary data.</text>
</comment>
<protein>
    <submittedName>
        <fullName evidence="1">Uncharacterized protein</fullName>
    </submittedName>
</protein>
<dbReference type="EMBL" id="JACMSC010000006">
    <property type="protein sequence ID" value="KAG6519439.1"/>
    <property type="molecule type" value="Genomic_DNA"/>
</dbReference>
<keyword evidence="2" id="KW-1185">Reference proteome</keyword>
<evidence type="ECO:0000313" key="1">
    <source>
        <dbReference type="EMBL" id="KAG6519439.1"/>
    </source>
</evidence>
<name>A0A8J5LN33_ZINOF</name>
<dbReference type="Proteomes" id="UP000734854">
    <property type="component" value="Unassembled WGS sequence"/>
</dbReference>
<proteinExistence type="predicted"/>
<reference evidence="1 2" key="1">
    <citation type="submission" date="2020-08" db="EMBL/GenBank/DDBJ databases">
        <title>Plant Genome Project.</title>
        <authorList>
            <person name="Zhang R.-G."/>
        </authorList>
    </citation>
    <scope>NUCLEOTIDE SEQUENCE [LARGE SCALE GENOMIC DNA]</scope>
    <source>
        <tissue evidence="1">Rhizome</tissue>
    </source>
</reference>